<dbReference type="Gene3D" id="3.40.50.300">
    <property type="entry name" value="P-loop containing nucleotide triphosphate hydrolases"/>
    <property type="match status" value="1"/>
</dbReference>
<feature type="domain" description="Peptidoglycan binding-like" evidence="1">
    <location>
        <begin position="1426"/>
        <end position="1480"/>
    </location>
</feature>
<dbReference type="InterPro" id="IPR036365">
    <property type="entry name" value="PGBD-like_sf"/>
</dbReference>
<dbReference type="OrthoDB" id="3884789at2"/>
<protein>
    <submittedName>
        <fullName evidence="2">Putative peptidoglycan binding protein</fullName>
    </submittedName>
</protein>
<dbReference type="InterPro" id="IPR011990">
    <property type="entry name" value="TPR-like_helical_dom_sf"/>
</dbReference>
<proteinExistence type="predicted"/>
<dbReference type="Gene3D" id="1.10.101.10">
    <property type="entry name" value="PGBD-like superfamily/PGBD"/>
    <property type="match status" value="1"/>
</dbReference>
<accession>A0A543JRX7</accession>
<dbReference type="SUPFAM" id="SSF47090">
    <property type="entry name" value="PGBD-like"/>
    <property type="match status" value="1"/>
</dbReference>
<dbReference type="InterPro" id="IPR027417">
    <property type="entry name" value="P-loop_NTPase"/>
</dbReference>
<dbReference type="Gene3D" id="1.25.40.10">
    <property type="entry name" value="Tetratricopeptide repeat domain"/>
    <property type="match status" value="1"/>
</dbReference>
<dbReference type="Proteomes" id="UP000316628">
    <property type="component" value="Unassembled WGS sequence"/>
</dbReference>
<dbReference type="SUPFAM" id="SSF52540">
    <property type="entry name" value="P-loop containing nucleoside triphosphate hydrolases"/>
    <property type="match status" value="1"/>
</dbReference>
<dbReference type="EMBL" id="VFPP01000001">
    <property type="protein sequence ID" value="TQM85600.1"/>
    <property type="molecule type" value="Genomic_DNA"/>
</dbReference>
<sequence length="1723" mass="188469">MKPIDAELLRRLARGDSLDAVLASLRPAEQWDVLRRCAAVRAFDRDLYEKVLVAGVAGAPPFDAVVTAPEVEPVPGADGVHRLRSSARSRYWNGWWHDGADPRAVPDDLRALATRLTRHYRAAHRPADVLEQLVLVDQRAAAELFVRLYAKADHRHDLALCQELIDVLSAEDRARLVGPELAALRNDRAAYLRTRGLWSTEYLQSATFLETAGTKATYQRLVRGDGPRVVVLHGPSGRGKTMELRWLVSRVLVPRRVPCALGDFEVLDPVNVARYPWLLLVEAAAQLDQQLAAAPFTEFLERYAWTGLLSRREVADPSRAAAASRRLCDERHRLGPGVTKDFVRTLNEATAGRPAVMVLDALDRVYANRSPEELDGLLRQLFRLHHDCPSVRFVLAGCYPVAGPVLPRVVARHLVPFTPDDAARYLADLRRITRADLRHAIVAKAGGEPVVLARLADLVQQRPDISPAEIREYRADLTALVLQVLRPIDDAGLRWLLRYGMVARALSLDFVRAVVEPCLREAVSGGSDLDDPGADVVPGGEPGTLFPPVERLDVDGLWARLTRFAGTTSWVVPVPGEPGSLRFADAVAEPMRRLIRPHPVHDRLHADAVAFFEREAEADPDRWDRWTREAVYHRFRLEGPAAVGYWRAALDKVELGEAHRRAALAEEVLGPDYVDADGDPRPWDGSTPVVTRETVLEARYELAAALTQVARVGAVEAADQLWSRAEENFAAVVRDRDGLGADVVPDWRLAYVRAALALKSGDVATARAELDRALPRSAGTKDAVRLRVLLGDVLVLLGDRHAPDEYRRAARDAVRVGSRRWEPPIRLRVVKAHRHFGRLDEAIRELIAARRGAPLDAGQHRRFGLLAVELGLAVNRLGWAAYHARRVAAHDRDWEGLTGGAKVALAARAPLHALDLAHRAERVTNDSAANALGRELAGLAEGMVAHYGKALHALETARSRWRREGDRAAVARCHVHSAVLLMREVGNLTLAEHHLAEAAELTTRGSDAWCRAELARVELLGRTARPHEALDVVTAVIDELHRRKRPPCLVARAAVEGLAIDLPDGFRWLPAELVARLREITPASARLVVLDELRRVPDPHDDAGRAAWREVTPLVSSAADRSRAADRVLPHLTLAELDRLTGDRAAGERRLIAARPDGSRFVLREWSRAADRLGLPARPDVEPFLRAFGGHPMLCAAFLVERAEALIALDDPAGADALLRRAEPLLDAAGERETQWHARLHHVRGVVAERSSREPEPELVRAGAAFAALGDTRRAAVASRFTKGRISTTLKSSRGRVRLAVEDHDLVAQTSVPPEGETTVRHDNALVDAILGARRGRVDFEPLAERLRADWQATCAGLGSLLLPDRVLPGFGSGGPFDLRCDVEDRRLNPVPWELALRPDTRRLVALDRAVSTFYRAVSREVAYADEIRFVQVGLNRVADAGLAADGDLGPRTGDALARYQRARGLTPDADLGAELLDRLQRDLARPVRPLAVLAQPSGSLQITSARGHLNSGVDLARMYGRHGFDVEQVANPTLDRLAGAVARAVHSGRMPAVVHLAGGLRESGGGVALTFLAGGWATEAFSATPTAEEIPVTALNRVLAALPRDEFRPLVVLDVNRPWGSEDAISYLVLRNAFAGDLFALGRCAGVLGTGLAGDGGYELCDAMIAALAAGRTLGEVAAALRAPARHATGLDRVLPSAGVALHTHLPWLRLVPDREDGHDHR</sequence>
<evidence type="ECO:0000313" key="2">
    <source>
        <dbReference type="EMBL" id="TQM85600.1"/>
    </source>
</evidence>
<dbReference type="InterPro" id="IPR036366">
    <property type="entry name" value="PGBDSf"/>
</dbReference>
<evidence type="ECO:0000313" key="3">
    <source>
        <dbReference type="Proteomes" id="UP000316628"/>
    </source>
</evidence>
<reference evidence="2 3" key="1">
    <citation type="submission" date="2019-06" db="EMBL/GenBank/DDBJ databases">
        <title>Sequencing the genomes of 1000 actinobacteria strains.</title>
        <authorList>
            <person name="Klenk H.-P."/>
        </authorList>
    </citation>
    <scope>NUCLEOTIDE SEQUENCE [LARGE SCALE GENOMIC DNA]</scope>
    <source>
        <strain evidence="2 3">DSM 45456</strain>
    </source>
</reference>
<dbReference type="Pfam" id="PF01471">
    <property type="entry name" value="PG_binding_1"/>
    <property type="match status" value="1"/>
</dbReference>
<evidence type="ECO:0000259" key="1">
    <source>
        <dbReference type="Pfam" id="PF01471"/>
    </source>
</evidence>
<keyword evidence="3" id="KW-1185">Reference proteome</keyword>
<dbReference type="InterPro" id="IPR002477">
    <property type="entry name" value="Peptidoglycan-bd-like"/>
</dbReference>
<dbReference type="RefSeq" id="WP_141983619.1">
    <property type="nucleotide sequence ID" value="NZ_VFPP01000001.1"/>
</dbReference>
<gene>
    <name evidence="2" type="ORF">FHX81_8094</name>
</gene>
<comment type="caution">
    <text evidence="2">The sequence shown here is derived from an EMBL/GenBank/DDBJ whole genome shotgun (WGS) entry which is preliminary data.</text>
</comment>
<name>A0A543JRX7_9PSEU</name>
<organism evidence="2 3">
    <name type="scientific">Saccharothrix saharensis</name>
    <dbReference type="NCBI Taxonomy" id="571190"/>
    <lineage>
        <taxon>Bacteria</taxon>
        <taxon>Bacillati</taxon>
        <taxon>Actinomycetota</taxon>
        <taxon>Actinomycetes</taxon>
        <taxon>Pseudonocardiales</taxon>
        <taxon>Pseudonocardiaceae</taxon>
        <taxon>Saccharothrix</taxon>
    </lineage>
</organism>